<proteinExistence type="predicted"/>
<keyword evidence="2" id="KW-1185">Reference proteome</keyword>
<sequence length="79" mass="8548">MKDTYTDCLTLARTELATAQRLLAAEISAYPTPISGCDAQFNHLLAERVRISDALAQLDASVFVPTPRTPSPEAGIESR</sequence>
<dbReference type="EMBL" id="JBHDIY010000002">
    <property type="protein sequence ID" value="MFL4470394.1"/>
    <property type="molecule type" value="Genomic_DNA"/>
</dbReference>
<dbReference type="RefSeq" id="WP_407592251.1">
    <property type="nucleotide sequence ID" value="NZ_JBHDIY010000002.1"/>
</dbReference>
<gene>
    <name evidence="1" type="ORF">ACERZ8_11095</name>
</gene>
<protein>
    <submittedName>
        <fullName evidence="1">Uncharacterized protein</fullName>
    </submittedName>
</protein>
<reference evidence="1 2" key="1">
    <citation type="submission" date="2024-08" db="EMBL/GenBank/DDBJ databases">
        <title>Tateyamaria sp. nov., isolated from marine algae.</title>
        <authorList>
            <person name="Choi B.J."/>
            <person name="Kim J.M."/>
            <person name="Lee J.K."/>
            <person name="Choi D.G."/>
            <person name="Bayburt H."/>
            <person name="Baek J.H."/>
            <person name="Han D.M."/>
            <person name="Jeon C.O."/>
        </authorList>
    </citation>
    <scope>NUCLEOTIDE SEQUENCE [LARGE SCALE GENOMIC DNA]</scope>
    <source>
        <strain evidence="1 2">KMU-156</strain>
    </source>
</reference>
<dbReference type="Proteomes" id="UP001627408">
    <property type="component" value="Unassembled WGS sequence"/>
</dbReference>
<name>A0ABW8UXM5_9RHOB</name>
<comment type="caution">
    <text evidence="1">The sequence shown here is derived from an EMBL/GenBank/DDBJ whole genome shotgun (WGS) entry which is preliminary data.</text>
</comment>
<evidence type="ECO:0000313" key="1">
    <source>
        <dbReference type="EMBL" id="MFL4470394.1"/>
    </source>
</evidence>
<organism evidence="1 2">
    <name type="scientific">Tateyamaria armeniaca</name>
    <dbReference type="NCBI Taxonomy" id="2518930"/>
    <lineage>
        <taxon>Bacteria</taxon>
        <taxon>Pseudomonadati</taxon>
        <taxon>Pseudomonadota</taxon>
        <taxon>Alphaproteobacteria</taxon>
        <taxon>Rhodobacterales</taxon>
        <taxon>Roseobacteraceae</taxon>
        <taxon>Tateyamaria</taxon>
    </lineage>
</organism>
<accession>A0ABW8UXM5</accession>
<evidence type="ECO:0000313" key="2">
    <source>
        <dbReference type="Proteomes" id="UP001627408"/>
    </source>
</evidence>